<dbReference type="PANTHER" id="PTHR45138">
    <property type="entry name" value="REGULATORY COMPONENTS OF SENSORY TRANSDUCTION SYSTEM"/>
    <property type="match status" value="1"/>
</dbReference>
<evidence type="ECO:0000313" key="3">
    <source>
        <dbReference type="EMBL" id="MBC2396823.1"/>
    </source>
</evidence>
<sequence>MRYIDMTYEELLHELTKKDKKIKKLCRQIRRLELKASIDSMTGVLNRGFGLKKLKEAMKYSTLNRHNLVICFIDIDKLKNINDTFGHSEGDRLLKKVTEVIKECIRDYDFIFRVGGDEFILVFNNAKKYEIKAITNDINKKLEYINKKEEFKYSISISMGFAKFDFNKNMTLENLIKEADRQMYKNKINNWIREV</sequence>
<organism evidence="3 4">
    <name type="scientific">Clostridium tetanomorphum</name>
    <dbReference type="NCBI Taxonomy" id="1553"/>
    <lineage>
        <taxon>Bacteria</taxon>
        <taxon>Bacillati</taxon>
        <taxon>Bacillota</taxon>
        <taxon>Clostridia</taxon>
        <taxon>Eubacteriales</taxon>
        <taxon>Clostridiaceae</taxon>
        <taxon>Clostridium</taxon>
    </lineage>
</organism>
<dbReference type="Proteomes" id="UP000563151">
    <property type="component" value="Unassembled WGS sequence"/>
</dbReference>
<comment type="caution">
    <text evidence="3">The sequence shown here is derived from an EMBL/GenBank/DDBJ whole genome shotgun (WGS) entry which is preliminary data.</text>
</comment>
<dbReference type="CDD" id="cd01949">
    <property type="entry name" value="GGDEF"/>
    <property type="match status" value="1"/>
</dbReference>
<dbReference type="RefSeq" id="WP_035146358.1">
    <property type="nucleotide sequence ID" value="NZ_JAAZWO010000003.1"/>
</dbReference>
<dbReference type="GO" id="GO:1902201">
    <property type="term" value="P:negative regulation of bacterial-type flagellum-dependent cell motility"/>
    <property type="evidence" value="ECO:0007669"/>
    <property type="project" value="TreeGrafter"/>
</dbReference>
<dbReference type="InterPro" id="IPR029787">
    <property type="entry name" value="Nucleotide_cyclase"/>
</dbReference>
<keyword evidence="1" id="KW-0175">Coiled coil</keyword>
<dbReference type="Pfam" id="PF00990">
    <property type="entry name" value="GGDEF"/>
    <property type="match status" value="1"/>
</dbReference>
<dbReference type="Gene3D" id="3.30.70.270">
    <property type="match status" value="1"/>
</dbReference>
<feature type="coiled-coil region" evidence="1">
    <location>
        <begin position="8"/>
        <end position="35"/>
    </location>
</feature>
<dbReference type="GO" id="GO:0005886">
    <property type="term" value="C:plasma membrane"/>
    <property type="evidence" value="ECO:0007669"/>
    <property type="project" value="TreeGrafter"/>
</dbReference>
<dbReference type="AlphaFoldDB" id="A0A923E5N9"/>
<dbReference type="GO" id="GO:0043709">
    <property type="term" value="P:cell adhesion involved in single-species biofilm formation"/>
    <property type="evidence" value="ECO:0007669"/>
    <property type="project" value="TreeGrafter"/>
</dbReference>
<dbReference type="NCBIfam" id="TIGR00254">
    <property type="entry name" value="GGDEF"/>
    <property type="match status" value="1"/>
</dbReference>
<feature type="domain" description="GGDEF" evidence="2">
    <location>
        <begin position="66"/>
        <end position="195"/>
    </location>
</feature>
<dbReference type="InterPro" id="IPR050469">
    <property type="entry name" value="Diguanylate_Cyclase"/>
</dbReference>
<evidence type="ECO:0000313" key="4">
    <source>
        <dbReference type="Proteomes" id="UP000563151"/>
    </source>
</evidence>
<keyword evidence="4" id="KW-1185">Reference proteome</keyword>
<dbReference type="InterPro" id="IPR043128">
    <property type="entry name" value="Rev_trsase/Diguanyl_cyclase"/>
</dbReference>
<dbReference type="GO" id="GO:0052621">
    <property type="term" value="F:diguanylate cyclase activity"/>
    <property type="evidence" value="ECO:0007669"/>
    <property type="project" value="TreeGrafter"/>
</dbReference>
<dbReference type="PANTHER" id="PTHR45138:SF23">
    <property type="entry name" value="SIGNALING PROTEIN"/>
    <property type="match status" value="1"/>
</dbReference>
<name>A0A923E5N9_CLOTT</name>
<proteinExistence type="predicted"/>
<protein>
    <submittedName>
        <fullName evidence="3">GGDEF domain-containing protein</fullName>
    </submittedName>
</protein>
<gene>
    <name evidence="3" type="ORF">HGG79_03375</name>
</gene>
<evidence type="ECO:0000259" key="2">
    <source>
        <dbReference type="PROSITE" id="PS50887"/>
    </source>
</evidence>
<dbReference type="InterPro" id="IPR000160">
    <property type="entry name" value="GGDEF_dom"/>
</dbReference>
<accession>A0A923E5N9</accession>
<dbReference type="PROSITE" id="PS50887">
    <property type="entry name" value="GGDEF"/>
    <property type="match status" value="1"/>
</dbReference>
<dbReference type="EMBL" id="JAAZWO010000003">
    <property type="protein sequence ID" value="MBC2396823.1"/>
    <property type="molecule type" value="Genomic_DNA"/>
</dbReference>
<dbReference type="SUPFAM" id="SSF55073">
    <property type="entry name" value="Nucleotide cyclase"/>
    <property type="match status" value="1"/>
</dbReference>
<reference evidence="3 4" key="1">
    <citation type="submission" date="2020-04" db="EMBL/GenBank/DDBJ databases">
        <title>Genomic insights into acetone-butanol-ethanol (ABE) fermentation by sequencing solventogenic clostridia strains.</title>
        <authorList>
            <person name="Brown S."/>
        </authorList>
    </citation>
    <scope>NUCLEOTIDE SEQUENCE [LARGE SCALE GENOMIC DNA]</scope>
    <source>
        <strain evidence="3 4">DJ011</strain>
    </source>
</reference>
<evidence type="ECO:0000256" key="1">
    <source>
        <dbReference type="SAM" id="Coils"/>
    </source>
</evidence>
<dbReference type="SMART" id="SM00267">
    <property type="entry name" value="GGDEF"/>
    <property type="match status" value="1"/>
</dbReference>